<dbReference type="PROSITE" id="PS50860">
    <property type="entry name" value="AA_TRNA_LIGASE_II_ALA"/>
    <property type="match status" value="1"/>
</dbReference>
<dbReference type="FunFam" id="3.10.310.40:FF:000001">
    <property type="entry name" value="Alanine--tRNA ligase"/>
    <property type="match status" value="1"/>
</dbReference>
<dbReference type="FunFam" id="3.30.980.10:FF:000004">
    <property type="entry name" value="Alanine--tRNA ligase, cytoplasmic"/>
    <property type="match status" value="1"/>
</dbReference>
<evidence type="ECO:0000256" key="4">
    <source>
        <dbReference type="ARBA" id="ARBA00022723"/>
    </source>
</evidence>
<dbReference type="CDD" id="cd00673">
    <property type="entry name" value="AlaRS_core"/>
    <property type="match status" value="1"/>
</dbReference>
<dbReference type="FunFam" id="3.30.930.10:FF:000004">
    <property type="entry name" value="Alanine--tRNA ligase"/>
    <property type="match status" value="1"/>
</dbReference>
<dbReference type="HAMAP" id="MF_00036_B">
    <property type="entry name" value="Ala_tRNA_synth_B"/>
    <property type="match status" value="1"/>
</dbReference>
<dbReference type="InterPro" id="IPR002318">
    <property type="entry name" value="Ala-tRNA-lgiase_IIc"/>
</dbReference>
<keyword evidence="8 13" id="KW-0694">RNA-binding</keyword>
<dbReference type="FunFam" id="3.30.54.20:FF:000001">
    <property type="entry name" value="Alanine--tRNA ligase"/>
    <property type="match status" value="1"/>
</dbReference>
<dbReference type="OrthoDB" id="9803884at2"/>
<evidence type="ECO:0000256" key="5">
    <source>
        <dbReference type="ARBA" id="ARBA00022741"/>
    </source>
</evidence>
<feature type="region of interest" description="Disordered" evidence="15">
    <location>
        <begin position="268"/>
        <end position="308"/>
    </location>
</feature>
<comment type="cofactor">
    <cofactor evidence="13">
        <name>Zn(2+)</name>
        <dbReference type="ChEBI" id="CHEBI:29105"/>
    </cofactor>
    <text evidence="13">Binds 1 zinc ion per subunit.</text>
</comment>
<keyword evidence="3 13" id="KW-0436">Ligase</keyword>
<dbReference type="InterPro" id="IPR018164">
    <property type="entry name" value="Ala-tRNA-synth_IIc_N"/>
</dbReference>
<dbReference type="Gene3D" id="3.30.980.10">
    <property type="entry name" value="Threonyl-trna Synthetase, Chain A, domain 2"/>
    <property type="match status" value="1"/>
</dbReference>
<comment type="similarity">
    <text evidence="1 13">Belongs to the class-II aminoacyl-tRNA synthetase family.</text>
</comment>
<dbReference type="SUPFAM" id="SSF50447">
    <property type="entry name" value="Translation proteins"/>
    <property type="match status" value="1"/>
</dbReference>
<dbReference type="SUPFAM" id="SSF55681">
    <property type="entry name" value="Class II aaRS and biotin synthetases"/>
    <property type="match status" value="1"/>
</dbReference>
<dbReference type="GO" id="GO:0006419">
    <property type="term" value="P:alanyl-tRNA aminoacylation"/>
    <property type="evidence" value="ECO:0007669"/>
    <property type="project" value="UniProtKB-UniRule"/>
</dbReference>
<evidence type="ECO:0000313" key="17">
    <source>
        <dbReference type="EMBL" id="GAB18249.1"/>
    </source>
</evidence>
<dbReference type="PANTHER" id="PTHR11777">
    <property type="entry name" value="ALANYL-TRNA SYNTHETASE"/>
    <property type="match status" value="1"/>
</dbReference>
<dbReference type="EC" id="6.1.1.7" evidence="13"/>
<feature type="coiled-coil region" evidence="14">
    <location>
        <begin position="777"/>
        <end position="804"/>
    </location>
</feature>
<dbReference type="InterPro" id="IPR018162">
    <property type="entry name" value="Ala-tRNA-ligase_IIc_anticod-bd"/>
</dbReference>
<dbReference type="SMART" id="SM00863">
    <property type="entry name" value="tRNA_SAD"/>
    <property type="match status" value="1"/>
</dbReference>
<dbReference type="Pfam" id="PF02272">
    <property type="entry name" value="DHHA1"/>
    <property type="match status" value="1"/>
</dbReference>
<dbReference type="STRING" id="1077974.GOEFS_050_00270"/>
<dbReference type="GO" id="GO:0005524">
    <property type="term" value="F:ATP binding"/>
    <property type="evidence" value="ECO:0007669"/>
    <property type="project" value="UniProtKB-UniRule"/>
</dbReference>
<dbReference type="NCBIfam" id="TIGR00344">
    <property type="entry name" value="alaS"/>
    <property type="match status" value="1"/>
</dbReference>
<comment type="domain">
    <text evidence="13">Consists of three domains; the N-terminal catalytic domain, the editing domain and the C-terminal C-Ala domain. The editing domain removes incorrectly charged amino acids, while the C-Ala domain, along with tRNA(Ala), serves as a bridge to cooperatively bring together the editing and aminoacylation centers thus stimulating deacylation of misacylated tRNAs.</text>
</comment>
<organism evidence="17 18">
    <name type="scientific">Gordonia effusa NBRC 100432</name>
    <dbReference type="NCBI Taxonomy" id="1077974"/>
    <lineage>
        <taxon>Bacteria</taxon>
        <taxon>Bacillati</taxon>
        <taxon>Actinomycetota</taxon>
        <taxon>Actinomycetes</taxon>
        <taxon>Mycobacteriales</taxon>
        <taxon>Gordoniaceae</taxon>
        <taxon>Gordonia</taxon>
    </lineage>
</organism>
<evidence type="ECO:0000256" key="13">
    <source>
        <dbReference type="HAMAP-Rule" id="MF_00036"/>
    </source>
</evidence>
<dbReference type="Proteomes" id="UP000035034">
    <property type="component" value="Unassembled WGS sequence"/>
</dbReference>
<evidence type="ECO:0000256" key="15">
    <source>
        <dbReference type="SAM" id="MobiDB-lite"/>
    </source>
</evidence>
<evidence type="ECO:0000256" key="11">
    <source>
        <dbReference type="ARBA" id="ARBA00024779"/>
    </source>
</evidence>
<keyword evidence="10 13" id="KW-0030">Aminoacyl-tRNA synthetase</keyword>
<evidence type="ECO:0000256" key="6">
    <source>
        <dbReference type="ARBA" id="ARBA00022833"/>
    </source>
</evidence>
<comment type="caution">
    <text evidence="17">The sequence shown here is derived from an EMBL/GenBank/DDBJ whole genome shotgun (WGS) entry which is preliminary data.</text>
</comment>
<dbReference type="GO" id="GO:0004813">
    <property type="term" value="F:alanine-tRNA ligase activity"/>
    <property type="evidence" value="ECO:0007669"/>
    <property type="project" value="UniProtKB-UniRule"/>
</dbReference>
<keyword evidence="13" id="KW-0963">Cytoplasm</keyword>
<keyword evidence="4 13" id="KW-0479">Metal-binding</keyword>
<reference evidence="17 18" key="1">
    <citation type="submission" date="2011-12" db="EMBL/GenBank/DDBJ databases">
        <title>Whole genome shotgun sequence of Gordonia effusa NBRC 100432.</title>
        <authorList>
            <person name="Yoshida I."/>
            <person name="Takarada H."/>
            <person name="Hosoyama A."/>
            <person name="Tsuchikane K."/>
            <person name="Katsumata H."/>
            <person name="Yamazaki S."/>
            <person name="Fujita N."/>
        </authorList>
    </citation>
    <scope>NUCLEOTIDE SEQUENCE [LARGE SCALE GENOMIC DNA]</scope>
    <source>
        <strain evidence="17 18">NBRC 100432</strain>
    </source>
</reference>
<evidence type="ECO:0000256" key="3">
    <source>
        <dbReference type="ARBA" id="ARBA00022598"/>
    </source>
</evidence>
<evidence type="ECO:0000256" key="8">
    <source>
        <dbReference type="ARBA" id="ARBA00022884"/>
    </source>
</evidence>
<dbReference type="GO" id="GO:0000049">
    <property type="term" value="F:tRNA binding"/>
    <property type="evidence" value="ECO:0007669"/>
    <property type="project" value="UniProtKB-KW"/>
</dbReference>
<evidence type="ECO:0000256" key="14">
    <source>
        <dbReference type="SAM" id="Coils"/>
    </source>
</evidence>
<keyword evidence="9 13" id="KW-0648">Protein biosynthesis</keyword>
<evidence type="ECO:0000256" key="9">
    <source>
        <dbReference type="ARBA" id="ARBA00022917"/>
    </source>
</evidence>
<feature type="domain" description="Alanyl-transfer RNA synthetases family profile" evidence="16">
    <location>
        <begin position="1"/>
        <end position="754"/>
    </location>
</feature>
<dbReference type="GO" id="GO:0005829">
    <property type="term" value="C:cytosol"/>
    <property type="evidence" value="ECO:0007669"/>
    <property type="project" value="TreeGrafter"/>
</dbReference>
<dbReference type="SUPFAM" id="SSF101353">
    <property type="entry name" value="Putative anticodon-binding domain of alanyl-tRNA synthetase (AlaRS)"/>
    <property type="match status" value="1"/>
</dbReference>
<comment type="catalytic activity">
    <reaction evidence="12 13">
        <text>tRNA(Ala) + L-alanine + ATP = L-alanyl-tRNA(Ala) + AMP + diphosphate</text>
        <dbReference type="Rhea" id="RHEA:12540"/>
        <dbReference type="Rhea" id="RHEA-COMP:9657"/>
        <dbReference type="Rhea" id="RHEA-COMP:9923"/>
        <dbReference type="ChEBI" id="CHEBI:30616"/>
        <dbReference type="ChEBI" id="CHEBI:33019"/>
        <dbReference type="ChEBI" id="CHEBI:57972"/>
        <dbReference type="ChEBI" id="CHEBI:78442"/>
        <dbReference type="ChEBI" id="CHEBI:78497"/>
        <dbReference type="ChEBI" id="CHEBI:456215"/>
        <dbReference type="EC" id="6.1.1.7"/>
    </reaction>
</comment>
<dbReference type="GO" id="GO:0002161">
    <property type="term" value="F:aminoacyl-tRNA deacylase activity"/>
    <property type="evidence" value="ECO:0007669"/>
    <property type="project" value="TreeGrafter"/>
</dbReference>
<dbReference type="Gene3D" id="2.40.30.130">
    <property type="match status" value="1"/>
</dbReference>
<dbReference type="InterPro" id="IPR012947">
    <property type="entry name" value="tRNA_SAD"/>
</dbReference>
<evidence type="ECO:0000256" key="10">
    <source>
        <dbReference type="ARBA" id="ARBA00023146"/>
    </source>
</evidence>
<dbReference type="InterPro" id="IPR045864">
    <property type="entry name" value="aa-tRNA-synth_II/BPL/LPL"/>
</dbReference>
<keyword evidence="6 13" id="KW-0862">Zinc</keyword>
<dbReference type="Gene3D" id="3.30.54.20">
    <property type="match status" value="1"/>
</dbReference>
<dbReference type="PANTHER" id="PTHR11777:SF9">
    <property type="entry name" value="ALANINE--TRNA LIGASE, CYTOPLASMIC"/>
    <property type="match status" value="1"/>
</dbReference>
<keyword evidence="7 13" id="KW-0067">ATP-binding</keyword>
<dbReference type="InterPro" id="IPR023033">
    <property type="entry name" value="Ala_tRNA_ligase_euk/bac"/>
</dbReference>
<feature type="binding site" evidence="13">
    <location>
        <position position="711"/>
    </location>
    <ligand>
        <name>Zn(2+)</name>
        <dbReference type="ChEBI" id="CHEBI:29105"/>
    </ligand>
</feature>
<dbReference type="InterPro" id="IPR018165">
    <property type="entry name" value="Ala-tRNA-synth_IIc_core"/>
</dbReference>
<name>H0QZJ8_9ACTN</name>
<dbReference type="InterPro" id="IPR050058">
    <property type="entry name" value="Ala-tRNA_ligase"/>
</dbReference>
<accession>H0QZJ8</accession>
<feature type="binding site" evidence="13">
    <location>
        <position position="608"/>
    </location>
    <ligand>
        <name>Zn(2+)</name>
        <dbReference type="ChEBI" id="CHEBI:29105"/>
    </ligand>
</feature>
<keyword evidence="2 13" id="KW-0820">tRNA-binding</keyword>
<dbReference type="InterPro" id="IPR018163">
    <property type="entry name" value="Thr/Ala-tRNA-synth_IIc_edit"/>
</dbReference>
<evidence type="ECO:0000256" key="7">
    <source>
        <dbReference type="ARBA" id="ARBA00022840"/>
    </source>
</evidence>
<dbReference type="Gene3D" id="3.10.310.40">
    <property type="match status" value="1"/>
</dbReference>
<dbReference type="eggNOG" id="COG0013">
    <property type="taxonomic scope" value="Bacteria"/>
</dbReference>
<evidence type="ECO:0000313" key="18">
    <source>
        <dbReference type="Proteomes" id="UP000035034"/>
    </source>
</evidence>
<dbReference type="Gene3D" id="6.10.250.550">
    <property type="match status" value="1"/>
</dbReference>
<evidence type="ECO:0000259" key="16">
    <source>
        <dbReference type="PROSITE" id="PS50860"/>
    </source>
</evidence>
<sequence length="929" mass="98407">MQTHEIRKRFLDHFIRAGHTEVPSAPLILDDPNLLFVNAGMVPFKPYFLGAQNPPYDRATSVQKCVRTLDIEEVGITTRHNTFFQMAGNFAFGDYFKREAIGFAWSLLTDSVADGGYGIDPQKLWPTVFLDDDEAFTIWRDEIGVPAERIQRRGMADNYWSMGVPGPCGPCSEIFYDRGPDYGVEGGPEADEDRYIEIWNLVFMQNERGEGTTKDNYEILGPLPKKNIDTGMGIERVACLLQGVDNVYETDLLKPIIDVAASLTGKPYGAGSAASGPNDDGAGSAASGPNDDGAGSAASGPNGHHASHEDDVRFRVIADHTRTAVMLIGDGVLPSNDGRGYVLRRLLRRIVRSVRLLGATQPTMREFVSVGIDLMSPAYPELADQREHILTVAVGEEAAFSTTLVAGSKLFTDAADATKKASRTQISGSDAFALHDTYGFPIDLTLEMASEAGLTVDRDGFAELMAQQRTRAKADATARKSGHADLSVYREFVDRGPTEFTGFDELVSDARVLGLVAGGQRIAQAGVGQELDVILDRSPLYAESGGQMADVGSITTGAGVRLRVTDVQKVAKSVWLHKVVVDEGEIVEGDEVIAAVDASWRHGATQGHSGTHMVHAALRQVLGPSATQAGSLNRPGYLRFDFHSAKPLSESQRSEIEEIANSAVEANYPVRTFETGLTEAKAMGAMALFGENYGDVVRVVDIGGPFSMELCGGTHVASSAQIGPVTVVGESSVGSGVRRVEAYVGMDSFRYLSKERALMAGLASSLKVPSAEVPDRVELLVTKLRDAEKQLAKLKAEAAGAAAAGLIDSAATVGDTLVVSGRVADDIDGNGLRGLATELRAKVGDRPAVVVLFSVIGDGGSAAKVPFVVATTDAARKGGLKAGDVVKEIAPLVGGRGGGKPDLAQGSGDDVTGIDAALARVAQLAGQAG</sequence>
<evidence type="ECO:0000256" key="2">
    <source>
        <dbReference type="ARBA" id="ARBA00022555"/>
    </source>
</evidence>
<dbReference type="InterPro" id="IPR003156">
    <property type="entry name" value="DHHA1_dom"/>
</dbReference>
<evidence type="ECO:0000256" key="12">
    <source>
        <dbReference type="ARBA" id="ARBA00048300"/>
    </source>
</evidence>
<dbReference type="Gene3D" id="3.30.930.10">
    <property type="entry name" value="Bira Bifunctional Protein, Domain 2"/>
    <property type="match status" value="1"/>
</dbReference>
<dbReference type="SUPFAM" id="SSF55186">
    <property type="entry name" value="ThrRS/AlaRS common domain"/>
    <property type="match status" value="1"/>
</dbReference>
<gene>
    <name evidence="13 17" type="primary">alaS</name>
    <name evidence="17" type="ORF">GOEFS_050_00270</name>
</gene>
<feature type="binding site" evidence="13">
    <location>
        <position position="715"/>
    </location>
    <ligand>
        <name>Zn(2+)</name>
        <dbReference type="ChEBI" id="CHEBI:29105"/>
    </ligand>
</feature>
<dbReference type="RefSeq" id="WP_007317586.1">
    <property type="nucleotide sequence ID" value="NZ_BAEH01000050.1"/>
</dbReference>
<keyword evidence="5 13" id="KW-0547">Nucleotide-binding</keyword>
<dbReference type="AlphaFoldDB" id="H0QZJ8"/>
<dbReference type="Pfam" id="PF07973">
    <property type="entry name" value="tRNA_SAD"/>
    <property type="match status" value="1"/>
</dbReference>
<comment type="subcellular location">
    <subcellularLocation>
        <location evidence="13">Cytoplasm</location>
    </subcellularLocation>
</comment>
<proteinExistence type="inferred from homology"/>
<dbReference type="InterPro" id="IPR009000">
    <property type="entry name" value="Transl_B-barrel_sf"/>
</dbReference>
<comment type="function">
    <text evidence="11 13">Catalyzes the attachment of alanine to tRNA(Ala) in a two-step reaction: alanine is first activated by ATP to form Ala-AMP and then transferred to the acceptor end of tRNA(Ala). Also edits incorrectly charged Ser-tRNA(Ala) and Gly-tRNA(Ala) via its editing domain.</text>
</comment>
<dbReference type="EMBL" id="BAEH01000050">
    <property type="protein sequence ID" value="GAB18249.1"/>
    <property type="molecule type" value="Genomic_DNA"/>
</dbReference>
<evidence type="ECO:0000256" key="1">
    <source>
        <dbReference type="ARBA" id="ARBA00008226"/>
    </source>
</evidence>
<dbReference type="Pfam" id="PF01411">
    <property type="entry name" value="tRNA-synt_2c"/>
    <property type="match status" value="1"/>
</dbReference>
<dbReference type="PRINTS" id="PR00980">
    <property type="entry name" value="TRNASYNTHALA"/>
</dbReference>
<feature type="binding site" evidence="13">
    <location>
        <position position="612"/>
    </location>
    <ligand>
        <name>Zn(2+)</name>
        <dbReference type="ChEBI" id="CHEBI:29105"/>
    </ligand>
</feature>
<keyword evidence="14" id="KW-0175">Coiled coil</keyword>
<protein>
    <recommendedName>
        <fullName evidence="13">Alanine--tRNA ligase</fullName>
        <ecNumber evidence="13">6.1.1.7</ecNumber>
    </recommendedName>
    <alternativeName>
        <fullName evidence="13">Alanyl-tRNA synthetase</fullName>
        <shortName evidence="13">AlaRS</shortName>
    </alternativeName>
</protein>
<keyword evidence="18" id="KW-1185">Reference proteome</keyword>
<dbReference type="GO" id="GO:0008270">
    <property type="term" value="F:zinc ion binding"/>
    <property type="evidence" value="ECO:0007669"/>
    <property type="project" value="UniProtKB-UniRule"/>
</dbReference>